<name>A0A087VU94_9BIFI</name>
<protein>
    <submittedName>
        <fullName evidence="4">Putative DSBA oxidoreductase</fullName>
        <ecNumber evidence="4">2.7.11.1</ecNumber>
    </submittedName>
</protein>
<proteinExistence type="predicted"/>
<keyword evidence="5" id="KW-1185">Reference proteome</keyword>
<evidence type="ECO:0000259" key="3">
    <source>
        <dbReference type="Pfam" id="PF13462"/>
    </source>
</evidence>
<dbReference type="Proteomes" id="UP000028569">
    <property type="component" value="Chromosome"/>
</dbReference>
<organism evidence="4 5">
    <name type="scientific">Bifidobacterium [indicum] DSM 20214 = LMG 11587</name>
    <dbReference type="NCBI Taxonomy" id="1341694"/>
    <lineage>
        <taxon>Bacteria</taxon>
        <taxon>Bacillati</taxon>
        <taxon>Actinomycetota</taxon>
        <taxon>Actinomycetes</taxon>
        <taxon>Bifidobacteriales</taxon>
        <taxon>Bifidobacteriaceae</taxon>
        <taxon>Bifidobacterium</taxon>
    </lineage>
</organism>
<keyword evidence="2" id="KW-0472">Membrane</keyword>
<keyword evidence="2" id="KW-0812">Transmembrane</keyword>
<dbReference type="Gene3D" id="3.40.30.10">
    <property type="entry name" value="Glutaredoxin"/>
    <property type="match status" value="1"/>
</dbReference>
<dbReference type="Pfam" id="PF13462">
    <property type="entry name" value="Thioredoxin_4"/>
    <property type="match status" value="1"/>
</dbReference>
<keyword evidence="4" id="KW-0808">Transferase</keyword>
<dbReference type="OrthoDB" id="117402at2"/>
<keyword evidence="2" id="KW-1133">Transmembrane helix</keyword>
<dbReference type="GO" id="GO:0004674">
    <property type="term" value="F:protein serine/threonine kinase activity"/>
    <property type="evidence" value="ECO:0007669"/>
    <property type="project" value="UniProtKB-EC"/>
</dbReference>
<gene>
    <name evidence="4" type="ORF">BINDI_0652</name>
</gene>
<evidence type="ECO:0000313" key="5">
    <source>
        <dbReference type="Proteomes" id="UP000028569"/>
    </source>
</evidence>
<dbReference type="InterPro" id="IPR036249">
    <property type="entry name" value="Thioredoxin-like_sf"/>
</dbReference>
<dbReference type="HOGENOM" id="CLU_000288_47_3_11"/>
<dbReference type="SUPFAM" id="SSF52833">
    <property type="entry name" value="Thioredoxin-like"/>
    <property type="match status" value="1"/>
</dbReference>
<evidence type="ECO:0000256" key="1">
    <source>
        <dbReference type="SAM" id="MobiDB-lite"/>
    </source>
</evidence>
<dbReference type="EC" id="2.7.11.1" evidence="4"/>
<reference evidence="4 5" key="1">
    <citation type="journal article" date="2014" name="Appl. Environ. Microbiol.">
        <title>Genomic encyclopedia of type strains of the genus Bifidobacterium.</title>
        <authorList>
            <person name="Milani C."/>
            <person name="Lugli G.A."/>
            <person name="Duranti S."/>
            <person name="Turroni F."/>
            <person name="Bottacini F."/>
            <person name="Mangifesta M."/>
            <person name="Sanchez B."/>
            <person name="Viappiani A."/>
            <person name="Mancabelli L."/>
            <person name="Taminiau B."/>
            <person name="Delcenserie V."/>
            <person name="Barrangou R."/>
            <person name="Margolles A."/>
            <person name="van Sinderen D."/>
            <person name="Ventura M."/>
        </authorList>
    </citation>
    <scope>NUCLEOTIDE SEQUENCE [LARGE SCALE GENOMIC DNA]</scope>
    <source>
        <strain evidence="4 5">LMG 11587</strain>
    </source>
</reference>
<dbReference type="CDD" id="cd02972">
    <property type="entry name" value="DsbA_family"/>
    <property type="match status" value="1"/>
</dbReference>
<sequence length="317" mass="33870">MNPTEQSTPDQNGHPGQQETVPPGRRRGIIISAVALVLVLVILAAGLYVWHGKDQAGRDAQATVSGETVAKGPTGSKTAYKELQEVKAKPSVADKEGGLTISAGGINTKAPNAPSVHVFVDPMCPWCGKVGRVIDPELEKMVKAGQVTVTYTFLNFLDKVSSDQYSTRVGNALATVAEQDPNHFLDFEAAVFEEGFQPDEEDYQPVSDQDLANQAVKVGVPESVAAQFAEGRYKDWVQKVNDYTITRTDVEDAKGEFTTPTIMINGRLWDISGAGKASGGLQHLDKALLKSLGIDDDKVGMQGVMPSIGSTGIALPF</sequence>
<accession>A0A087VU94</accession>
<dbReference type="KEGG" id="bii:BINDI_0652"/>
<feature type="region of interest" description="Disordered" evidence="1">
    <location>
        <begin position="1"/>
        <end position="23"/>
    </location>
</feature>
<feature type="compositionally biased region" description="Polar residues" evidence="1">
    <location>
        <begin position="1"/>
        <end position="20"/>
    </location>
</feature>
<feature type="transmembrane region" description="Helical" evidence="2">
    <location>
        <begin position="29"/>
        <end position="50"/>
    </location>
</feature>
<dbReference type="InterPro" id="IPR012336">
    <property type="entry name" value="Thioredoxin-like_fold"/>
</dbReference>
<dbReference type="AlphaFoldDB" id="A0A087VU94"/>
<evidence type="ECO:0000256" key="2">
    <source>
        <dbReference type="SAM" id="Phobius"/>
    </source>
</evidence>
<dbReference type="EMBL" id="CP006018">
    <property type="protein sequence ID" value="AIC91927.1"/>
    <property type="molecule type" value="Genomic_DNA"/>
</dbReference>
<feature type="domain" description="Thioredoxin-like fold" evidence="3">
    <location>
        <begin position="111"/>
        <end position="270"/>
    </location>
</feature>
<evidence type="ECO:0000313" key="4">
    <source>
        <dbReference type="EMBL" id="AIC91927.1"/>
    </source>
</evidence>
<dbReference type="RefSeq" id="WP_158332591.1">
    <property type="nucleotide sequence ID" value="NZ_CP006018.1"/>
</dbReference>